<protein>
    <recommendedName>
        <fullName evidence="6">C-&gt;U-editing enzyme APOBEC-1</fullName>
        <ecNumber evidence="5">3.5.4.36</ecNumber>
    </recommendedName>
    <alternativeName>
        <fullName evidence="13">mRNA(cytosine(6666)) deaminase 1</fullName>
    </alternativeName>
</protein>
<evidence type="ECO:0000256" key="10">
    <source>
        <dbReference type="ARBA" id="ARBA00022801"/>
    </source>
</evidence>
<comment type="cofactor">
    <cofactor evidence="1">
        <name>Zn(2+)</name>
        <dbReference type="ChEBI" id="CHEBI:29105"/>
    </cofactor>
</comment>
<dbReference type="PANTHER" id="PTHR13857">
    <property type="entry name" value="MRNA EDITING ENZYME"/>
    <property type="match status" value="1"/>
</dbReference>
<comment type="catalytic activity">
    <reaction evidence="17">
        <text>cytidine(6666) in apoB mRNA + H2O + H(+) = uridine(6666) in apoB mRNA + NH4(+)</text>
        <dbReference type="Rhea" id="RHEA:21772"/>
        <dbReference type="Rhea" id="RHEA-COMP:13888"/>
        <dbReference type="Rhea" id="RHEA-COMP:13889"/>
        <dbReference type="ChEBI" id="CHEBI:15377"/>
        <dbReference type="ChEBI" id="CHEBI:15378"/>
        <dbReference type="ChEBI" id="CHEBI:28938"/>
        <dbReference type="ChEBI" id="CHEBI:65315"/>
        <dbReference type="ChEBI" id="CHEBI:82748"/>
        <dbReference type="EC" id="3.5.4.36"/>
    </reaction>
    <physiologicalReaction direction="left-to-right" evidence="17">
        <dbReference type="Rhea" id="RHEA:21773"/>
    </physiologicalReaction>
</comment>
<dbReference type="Proteomes" id="UP001214576">
    <property type="component" value="Unassembled WGS sequence"/>
</dbReference>
<dbReference type="GO" id="GO:0003723">
    <property type="term" value="F:RNA binding"/>
    <property type="evidence" value="ECO:0007669"/>
    <property type="project" value="TreeGrafter"/>
</dbReference>
<reference evidence="19" key="1">
    <citation type="submission" date="2022-03" db="EMBL/GenBank/DDBJ databases">
        <title>Genomic analyses of argali, domestic sheep and their hybrids provide insights into chromosomal evolution, heterosis and genetic basis of agronomic traits.</title>
        <authorList>
            <person name="Li M."/>
        </authorList>
    </citation>
    <scope>NUCLEOTIDE SEQUENCE</scope>
    <source>
        <strain evidence="19">CAU-MHL-2022a</strain>
        <tissue evidence="19">Skin</tissue>
    </source>
</reference>
<comment type="caution">
    <text evidence="19">The sequence shown here is derived from an EMBL/GenBank/DDBJ whole genome shotgun (WGS) entry which is preliminary data.</text>
</comment>
<evidence type="ECO:0000256" key="3">
    <source>
        <dbReference type="ARBA" id="ARBA00004496"/>
    </source>
</evidence>
<dbReference type="AlphaFoldDB" id="A0AAD4YG60"/>
<dbReference type="EC" id="3.5.4.36" evidence="5"/>
<evidence type="ECO:0000256" key="7">
    <source>
        <dbReference type="ARBA" id="ARBA00022490"/>
    </source>
</evidence>
<dbReference type="GO" id="GO:0010604">
    <property type="term" value="P:positive regulation of macromolecule metabolic process"/>
    <property type="evidence" value="ECO:0007669"/>
    <property type="project" value="UniProtKB-ARBA"/>
</dbReference>
<keyword evidence="12" id="KW-0539">Nucleus</keyword>
<evidence type="ECO:0000256" key="2">
    <source>
        <dbReference type="ARBA" id="ARBA00004123"/>
    </source>
</evidence>
<dbReference type="GO" id="GO:0005634">
    <property type="term" value="C:nucleus"/>
    <property type="evidence" value="ECO:0007669"/>
    <property type="project" value="UniProtKB-SubCell"/>
</dbReference>
<comment type="catalytic activity">
    <reaction evidence="16">
        <text>a cytidine in mRNA + H2O + H(+) = a uridine in mRNA + NH4(+)</text>
        <dbReference type="Rhea" id="RHEA:74355"/>
        <dbReference type="Rhea" id="RHEA-COMP:14658"/>
        <dbReference type="Rhea" id="RHEA-COMP:15145"/>
        <dbReference type="ChEBI" id="CHEBI:15377"/>
        <dbReference type="ChEBI" id="CHEBI:15378"/>
        <dbReference type="ChEBI" id="CHEBI:28938"/>
        <dbReference type="ChEBI" id="CHEBI:65315"/>
        <dbReference type="ChEBI" id="CHEBI:82748"/>
    </reaction>
    <physiologicalReaction direction="left-to-right" evidence="16">
        <dbReference type="Rhea" id="RHEA:74356"/>
    </physiologicalReaction>
</comment>
<evidence type="ECO:0000256" key="4">
    <source>
        <dbReference type="ARBA" id="ARBA00006576"/>
    </source>
</evidence>
<evidence type="ECO:0000259" key="18">
    <source>
        <dbReference type="PROSITE" id="PS51747"/>
    </source>
</evidence>
<evidence type="ECO:0000256" key="9">
    <source>
        <dbReference type="ARBA" id="ARBA00022723"/>
    </source>
</evidence>
<dbReference type="PANTHER" id="PTHR13857:SF26">
    <property type="entry name" value="C-U-EDITING ENZYME APOBEC-1"/>
    <property type="match status" value="1"/>
</dbReference>
<dbReference type="GO" id="GO:0006397">
    <property type="term" value="P:mRNA processing"/>
    <property type="evidence" value="ECO:0007669"/>
    <property type="project" value="UniProtKB-KW"/>
</dbReference>
<evidence type="ECO:0000256" key="16">
    <source>
        <dbReference type="ARBA" id="ARBA00049034"/>
    </source>
</evidence>
<feature type="domain" description="CMP/dCMP-type deaminase" evidence="18">
    <location>
        <begin position="12"/>
        <end position="136"/>
    </location>
</feature>
<evidence type="ECO:0000256" key="5">
    <source>
        <dbReference type="ARBA" id="ARBA00012742"/>
    </source>
</evidence>
<keyword evidence="7" id="KW-0963">Cytoplasm</keyword>
<evidence type="ECO:0000313" key="19">
    <source>
        <dbReference type="EMBL" id="KAI4546042.1"/>
    </source>
</evidence>
<evidence type="ECO:0000256" key="6">
    <source>
        <dbReference type="ARBA" id="ARBA00014786"/>
    </source>
</evidence>
<dbReference type="GO" id="GO:0008270">
    <property type="term" value="F:zinc ion binding"/>
    <property type="evidence" value="ECO:0007669"/>
    <property type="project" value="InterPro"/>
</dbReference>
<gene>
    <name evidence="19" type="ORF">MG293_002597</name>
</gene>
<keyword evidence="11" id="KW-0862">Zinc</keyword>
<dbReference type="FunFam" id="3.40.140.10:FF:000049">
    <property type="entry name" value="C-&gt;U-editing enzyme APOBEC-1 isoform X2"/>
    <property type="match status" value="1"/>
</dbReference>
<dbReference type="GO" id="GO:0005737">
    <property type="term" value="C:cytoplasm"/>
    <property type="evidence" value="ECO:0007669"/>
    <property type="project" value="UniProtKB-SubCell"/>
</dbReference>
<evidence type="ECO:0000256" key="11">
    <source>
        <dbReference type="ARBA" id="ARBA00022833"/>
    </source>
</evidence>
<evidence type="ECO:0000256" key="15">
    <source>
        <dbReference type="ARBA" id="ARBA00046509"/>
    </source>
</evidence>
<comment type="subcellular location">
    <subcellularLocation>
        <location evidence="3">Cytoplasm</location>
    </subcellularLocation>
    <subcellularLocation>
        <location evidence="2">Nucleus</location>
    </subcellularLocation>
</comment>
<dbReference type="InterPro" id="IPR016192">
    <property type="entry name" value="APOBEC/CMP_deaminase_Zn-bd"/>
</dbReference>
<dbReference type="GO" id="GO:0016554">
    <property type="term" value="P:cytidine to uridine editing"/>
    <property type="evidence" value="ECO:0007669"/>
    <property type="project" value="UniProtKB-ARBA"/>
</dbReference>
<dbReference type="EMBL" id="JAKZEL010000002">
    <property type="protein sequence ID" value="KAI4546042.1"/>
    <property type="molecule type" value="Genomic_DNA"/>
</dbReference>
<comment type="subunit">
    <text evidence="15">Homodimer. Interacts with A1CF; form an mRNA editing complex. Interacts with RBM47; form an mRNA editing complex. Found in a complex with CELF2/CUGBP2 and A1CF. Interacts with HNRPAB. Interacts with SYNCRIP.</text>
</comment>
<dbReference type="InterPro" id="IPR016193">
    <property type="entry name" value="Cytidine_deaminase-like"/>
</dbReference>
<organism evidence="19 20">
    <name type="scientific">Ovis ammon polii</name>
    <dbReference type="NCBI Taxonomy" id="230172"/>
    <lineage>
        <taxon>Eukaryota</taxon>
        <taxon>Metazoa</taxon>
        <taxon>Chordata</taxon>
        <taxon>Craniata</taxon>
        <taxon>Vertebrata</taxon>
        <taxon>Euteleostomi</taxon>
        <taxon>Mammalia</taxon>
        <taxon>Eutheria</taxon>
        <taxon>Laurasiatheria</taxon>
        <taxon>Artiodactyla</taxon>
        <taxon>Ruminantia</taxon>
        <taxon>Pecora</taxon>
        <taxon>Bovidae</taxon>
        <taxon>Caprinae</taxon>
        <taxon>Ovis</taxon>
    </lineage>
</organism>
<accession>A0AAD4YG60</accession>
<evidence type="ECO:0000256" key="1">
    <source>
        <dbReference type="ARBA" id="ARBA00001947"/>
    </source>
</evidence>
<evidence type="ECO:0000256" key="17">
    <source>
        <dbReference type="ARBA" id="ARBA00049310"/>
    </source>
</evidence>
<comment type="function">
    <text evidence="14">Cytidine deaminase catalyzing the cytidine to uridine postranscriptional editing of a variety of mRNAs. Form complexes with cofactors that confer differential editing activity and selectivity. Responsible for the postranscriptional editing of a CAA codon for Gln to a UAA codon for stop in the apolipoprotein B mRNA. Also involved in CGA (Arg) to UGA (Stop) editing in the NF1 mRNA. May also play a role in the epigenetic regulation of gene expression by participating in DNA demethylation.</text>
</comment>
<evidence type="ECO:0000256" key="14">
    <source>
        <dbReference type="ARBA" id="ARBA00045552"/>
    </source>
</evidence>
<dbReference type="GO" id="GO:0016556">
    <property type="term" value="P:mRNA modification"/>
    <property type="evidence" value="ECO:0007669"/>
    <property type="project" value="UniProtKB-ARBA"/>
</dbReference>
<dbReference type="GO" id="GO:1903311">
    <property type="term" value="P:regulation of mRNA metabolic process"/>
    <property type="evidence" value="ECO:0007669"/>
    <property type="project" value="UniProtKB-ARBA"/>
</dbReference>
<evidence type="ECO:0000313" key="20">
    <source>
        <dbReference type="Proteomes" id="UP001214576"/>
    </source>
</evidence>
<evidence type="ECO:0000256" key="12">
    <source>
        <dbReference type="ARBA" id="ARBA00023242"/>
    </source>
</evidence>
<evidence type="ECO:0000256" key="8">
    <source>
        <dbReference type="ARBA" id="ARBA00022664"/>
    </source>
</evidence>
<sequence length="210" mass="24612">MGKEEHQVVEGNDFQMRRRIEPLEFEFSFDPRNFCKEAYLLYEIQWGNSRDVWRHSGKNTTKHVERNFIEKIASERHFRPSISCSISWYLSWSPCWECSKAIREFLNQHPNVTLVIYIARLFQHMDPQNRQGLKDLFHSGVTIQVMRDPGSPSLLTDFKKTSESAQSVQTYSSKLSLPNDSTLYPFSDRDDTTSCDLEMDRMNSCVHTVS</sequence>
<proteinExistence type="inferred from homology"/>
<dbReference type="Pfam" id="PF18769">
    <property type="entry name" value="APOBEC1"/>
    <property type="match status" value="1"/>
</dbReference>
<dbReference type="GO" id="GO:0004126">
    <property type="term" value="F:cytidine deaminase activity"/>
    <property type="evidence" value="ECO:0007669"/>
    <property type="project" value="TreeGrafter"/>
</dbReference>
<comment type="similarity">
    <text evidence="4">Belongs to the cytidine and deoxycytidylate deaminase family.</text>
</comment>
<dbReference type="PROSITE" id="PS51747">
    <property type="entry name" value="CYT_DCMP_DEAMINASES_2"/>
    <property type="match status" value="1"/>
</dbReference>
<dbReference type="InterPro" id="IPR002125">
    <property type="entry name" value="CMP_dCMP_dom"/>
</dbReference>
<evidence type="ECO:0000256" key="13">
    <source>
        <dbReference type="ARBA" id="ARBA00031639"/>
    </source>
</evidence>
<name>A0AAD4YG60_OVIAM</name>
<dbReference type="PROSITE" id="PS00903">
    <property type="entry name" value="CYT_DCMP_DEAMINASES_1"/>
    <property type="match status" value="1"/>
</dbReference>
<dbReference type="Gene3D" id="3.40.140.10">
    <property type="entry name" value="Cytidine Deaminase, domain 2"/>
    <property type="match status" value="1"/>
</dbReference>
<keyword evidence="9" id="KW-0479">Metal-binding</keyword>
<keyword evidence="20" id="KW-1185">Reference proteome</keyword>
<keyword evidence="8" id="KW-0507">mRNA processing</keyword>
<keyword evidence="10" id="KW-0378">Hydrolase</keyword>
<dbReference type="SUPFAM" id="SSF53927">
    <property type="entry name" value="Cytidine deaminase-like"/>
    <property type="match status" value="1"/>
</dbReference>
<dbReference type="InterPro" id="IPR050610">
    <property type="entry name" value="APOBEC_Cyt_Deaminase"/>
</dbReference>
<dbReference type="CDD" id="cd01283">
    <property type="entry name" value="cytidine_deaminase"/>
    <property type="match status" value="1"/>
</dbReference>